<comment type="caution">
    <text evidence="1">The sequence shown here is derived from an EMBL/GenBank/DDBJ whole genome shotgun (WGS) entry which is preliminary data.</text>
</comment>
<accession>A0ABU1QMH9</accession>
<gene>
    <name evidence="1" type="ORF">J2W98_004994</name>
</gene>
<reference evidence="1 2" key="1">
    <citation type="submission" date="2023-07" db="EMBL/GenBank/DDBJ databases">
        <title>Sorghum-associated microbial communities from plants grown in Nebraska, USA.</title>
        <authorList>
            <person name="Schachtman D."/>
        </authorList>
    </citation>
    <scope>NUCLEOTIDE SEQUENCE [LARGE SCALE GENOMIC DNA]</scope>
    <source>
        <strain evidence="1 2">BE143</strain>
    </source>
</reference>
<evidence type="ECO:0000313" key="2">
    <source>
        <dbReference type="Proteomes" id="UP001266807"/>
    </source>
</evidence>
<proteinExistence type="predicted"/>
<name>A0ABU1QMH9_9BACL</name>
<evidence type="ECO:0000313" key="1">
    <source>
        <dbReference type="EMBL" id="MDR6780687.1"/>
    </source>
</evidence>
<keyword evidence="2" id="KW-1185">Reference proteome</keyword>
<dbReference type="Proteomes" id="UP001266807">
    <property type="component" value="Unassembled WGS sequence"/>
</dbReference>
<organism evidence="1 2">
    <name type="scientific">Paenibacillus peoriae</name>
    <dbReference type="NCBI Taxonomy" id="59893"/>
    <lineage>
        <taxon>Bacteria</taxon>
        <taxon>Bacillati</taxon>
        <taxon>Bacillota</taxon>
        <taxon>Bacilli</taxon>
        <taxon>Bacillales</taxon>
        <taxon>Paenibacillaceae</taxon>
        <taxon>Paenibacillus</taxon>
    </lineage>
</organism>
<protein>
    <submittedName>
        <fullName evidence="1">Uncharacterized protein</fullName>
    </submittedName>
</protein>
<sequence>MPIELGIWKINGDVEKIHFSSMETERKLEDLSHMILASLILRYC</sequence>
<dbReference type="EMBL" id="JAVDUG010000009">
    <property type="protein sequence ID" value="MDR6780687.1"/>
    <property type="molecule type" value="Genomic_DNA"/>
</dbReference>